<dbReference type="InterPro" id="IPR001029">
    <property type="entry name" value="Flagellin_N"/>
</dbReference>
<dbReference type="Gene3D" id="1.20.1330.10">
    <property type="entry name" value="f41 fragment of flagellin, N-terminal domain"/>
    <property type="match status" value="1"/>
</dbReference>
<keyword evidence="6" id="KW-0282">Flagellum</keyword>
<comment type="caution">
    <text evidence="6">The sequence shown here is derived from an EMBL/GenBank/DDBJ whole genome shotgun (WGS) entry which is preliminary data.</text>
</comment>
<evidence type="ECO:0000256" key="2">
    <source>
        <dbReference type="ARBA" id="ARBA00023143"/>
    </source>
</evidence>
<dbReference type="Pfam" id="PF00700">
    <property type="entry name" value="Flagellin_C"/>
    <property type="match status" value="1"/>
</dbReference>
<dbReference type="OrthoDB" id="9796789at2"/>
<dbReference type="SUPFAM" id="SSF64518">
    <property type="entry name" value="Phase 1 flagellin"/>
    <property type="match status" value="1"/>
</dbReference>
<evidence type="ECO:0000313" key="7">
    <source>
        <dbReference type="Proteomes" id="UP000005019"/>
    </source>
</evidence>
<organism evidence="6 7">
    <name type="scientific">Methyloversatilis universalis (strain ATCC BAA-1314 / DSM 25237 / JCM 13912 / CCUG 52030 / FAM5)</name>
    <dbReference type="NCBI Taxonomy" id="1000565"/>
    <lineage>
        <taxon>Bacteria</taxon>
        <taxon>Pseudomonadati</taxon>
        <taxon>Pseudomonadota</taxon>
        <taxon>Betaproteobacteria</taxon>
        <taxon>Nitrosomonadales</taxon>
        <taxon>Sterolibacteriaceae</taxon>
        <taxon>Methyloversatilis</taxon>
    </lineage>
</organism>
<keyword evidence="6" id="KW-0966">Cell projection</keyword>
<dbReference type="EMBL" id="AFHG01000029">
    <property type="protein sequence ID" value="EGK73167.1"/>
    <property type="molecule type" value="Genomic_DNA"/>
</dbReference>
<feature type="domain" description="Flagellin C-terminal" evidence="5">
    <location>
        <begin position="310"/>
        <end position="394"/>
    </location>
</feature>
<keyword evidence="2 3" id="KW-0975">Bacterial flagellum</keyword>
<sequence>MPQIINTNVASLTAQRNLNSSQNSLATSLQRLSSGLRINSARDDAAGLAISQRMNAQVKGLNQAARNASDGISMIQTAEGGMSQIQDMLIRMKELATQGSNSTLADAERSFISDEMTQLRDEINNISTRTKFNGQQLLNGSFGKALDTTSTVQVGMNLATTAQAAVTKVDISGAAAGTTFTFANAAGVLTLSDGTNSQAIDLTAVTVAAGGSYELNFNQLGVKVNVSAAASKAGADIATDLDAGTIITTAATGAEIQVGADDAADNRLTLTFGDTRIGATSSDARMVALNTDLTAFAGATTAANSQKLLTSVENALTYVSEQRAGLGAQQNRLDYTVANLQTQAENITASKSRITDADFAAETANLTRAQILQQAGTAMLAQANSLPQNVLSLLRG</sequence>
<keyword evidence="6" id="KW-0969">Cilium</keyword>
<evidence type="ECO:0000256" key="1">
    <source>
        <dbReference type="ARBA" id="ARBA00005709"/>
    </source>
</evidence>
<protein>
    <recommendedName>
        <fullName evidence="3">Flagellin</fullName>
    </recommendedName>
</protein>
<accession>F5R7V6</accession>
<evidence type="ECO:0000256" key="3">
    <source>
        <dbReference type="RuleBase" id="RU362073"/>
    </source>
</evidence>
<dbReference type="eggNOG" id="COG1344">
    <property type="taxonomic scope" value="Bacteria"/>
</dbReference>
<dbReference type="InterPro" id="IPR042187">
    <property type="entry name" value="Flagellin_C_sub2"/>
</dbReference>
<comment type="similarity">
    <text evidence="1 3">Belongs to the bacterial flagellin family.</text>
</comment>
<evidence type="ECO:0000259" key="5">
    <source>
        <dbReference type="Pfam" id="PF00700"/>
    </source>
</evidence>
<gene>
    <name evidence="6" type="ORF">METUNv1_00338</name>
</gene>
<dbReference type="Gene3D" id="6.10.10.10">
    <property type="entry name" value="Flagellar export chaperone, C-terminal domain"/>
    <property type="match status" value="1"/>
</dbReference>
<dbReference type="Proteomes" id="UP000005019">
    <property type="component" value="Unassembled WGS sequence"/>
</dbReference>
<comment type="function">
    <text evidence="3">Flagellin is the subunit protein which polymerizes to form the filaments of bacterial flagella.</text>
</comment>
<dbReference type="Gene3D" id="2.60.40.4390">
    <property type="match status" value="1"/>
</dbReference>
<dbReference type="GO" id="GO:0009288">
    <property type="term" value="C:bacterial-type flagellum"/>
    <property type="evidence" value="ECO:0007669"/>
    <property type="project" value="UniProtKB-SubCell"/>
</dbReference>
<reference evidence="6 7" key="1">
    <citation type="journal article" date="2011" name="J. Bacteriol.">
        <title>Genome sequence of Methyloversatilis universalis FAM5T, a methylotrophic representative of the order Rhodocyclales.</title>
        <authorList>
            <person name="Kittichotirat W."/>
            <person name="Good N.M."/>
            <person name="Hall R."/>
            <person name="Bringel F."/>
            <person name="Lajus A."/>
            <person name="Medigue C."/>
            <person name="Smalley N.E."/>
            <person name="Beck D."/>
            <person name="Bumgarner R."/>
            <person name="Vuilleumier S."/>
            <person name="Kalyuzhnaya M.G."/>
        </authorList>
    </citation>
    <scope>NUCLEOTIDE SEQUENCE [LARGE SCALE GENOMIC DNA]</scope>
    <source>
        <strain evidence="7">ATCC BAA-1314 / JCM 13912 / FAM5</strain>
    </source>
</reference>
<evidence type="ECO:0000259" key="4">
    <source>
        <dbReference type="Pfam" id="PF00669"/>
    </source>
</evidence>
<evidence type="ECO:0000313" key="6">
    <source>
        <dbReference type="EMBL" id="EGK73167.1"/>
    </source>
</evidence>
<comment type="subcellular location">
    <subcellularLocation>
        <location evidence="3">Secreted</location>
    </subcellularLocation>
    <subcellularLocation>
        <location evidence="3">Bacterial flagellum</location>
    </subcellularLocation>
</comment>
<dbReference type="Gene3D" id="6.10.280.190">
    <property type="match status" value="1"/>
</dbReference>
<dbReference type="GO" id="GO:0005576">
    <property type="term" value="C:extracellular region"/>
    <property type="evidence" value="ECO:0007669"/>
    <property type="project" value="UniProtKB-SubCell"/>
</dbReference>
<keyword evidence="7" id="KW-1185">Reference proteome</keyword>
<name>F5R7V6_METUF</name>
<dbReference type="PANTHER" id="PTHR42792:SF2">
    <property type="entry name" value="FLAGELLIN"/>
    <property type="match status" value="1"/>
</dbReference>
<feature type="domain" description="Flagellin N-terminal" evidence="4">
    <location>
        <begin position="5"/>
        <end position="141"/>
    </location>
</feature>
<dbReference type="PRINTS" id="PR00207">
    <property type="entry name" value="FLAGELLIN"/>
</dbReference>
<keyword evidence="3" id="KW-0964">Secreted</keyword>
<proteinExistence type="inferred from homology"/>
<dbReference type="STRING" id="1000565.METUNv1_00338"/>
<dbReference type="RefSeq" id="WP_008058201.1">
    <property type="nucleotide sequence ID" value="NZ_AFHG01000029.1"/>
</dbReference>
<dbReference type="PANTHER" id="PTHR42792">
    <property type="entry name" value="FLAGELLIN"/>
    <property type="match status" value="1"/>
</dbReference>
<dbReference type="AlphaFoldDB" id="F5R7V6"/>
<dbReference type="GO" id="GO:0005198">
    <property type="term" value="F:structural molecule activity"/>
    <property type="evidence" value="ECO:0007669"/>
    <property type="project" value="UniProtKB-UniRule"/>
</dbReference>
<dbReference type="InterPro" id="IPR001492">
    <property type="entry name" value="Flagellin"/>
</dbReference>
<dbReference type="InterPro" id="IPR046358">
    <property type="entry name" value="Flagellin_C"/>
</dbReference>
<dbReference type="Pfam" id="PF00669">
    <property type="entry name" value="Flagellin_N"/>
    <property type="match status" value="1"/>
</dbReference>